<name>W7TNR1_9STRA</name>
<dbReference type="CDD" id="cd06558">
    <property type="entry name" value="crotonase-like"/>
    <property type="match status" value="1"/>
</dbReference>
<dbReference type="GO" id="GO:0003860">
    <property type="term" value="F:3-hydroxyisobutyryl-CoA hydrolase activity"/>
    <property type="evidence" value="ECO:0007669"/>
    <property type="project" value="UniProtKB-EC"/>
</dbReference>
<keyword evidence="5" id="KW-0732">Signal</keyword>
<gene>
    <name evidence="7" type="ORF">Naga_100066g18</name>
</gene>
<proteinExistence type="predicted"/>
<evidence type="ECO:0000256" key="3">
    <source>
        <dbReference type="ARBA" id="ARBA00022801"/>
    </source>
</evidence>
<feature type="signal peptide" evidence="5">
    <location>
        <begin position="1"/>
        <end position="27"/>
    </location>
</feature>
<evidence type="ECO:0000313" key="8">
    <source>
        <dbReference type="Proteomes" id="UP000019335"/>
    </source>
</evidence>
<dbReference type="GO" id="GO:0015035">
    <property type="term" value="F:protein-disulfide reductase activity"/>
    <property type="evidence" value="ECO:0007669"/>
    <property type="project" value="InterPro"/>
</dbReference>
<dbReference type="Pfam" id="PF16113">
    <property type="entry name" value="ECH_2"/>
    <property type="match status" value="2"/>
</dbReference>
<organism evidence="7 8">
    <name type="scientific">Nannochloropsis gaditana</name>
    <dbReference type="NCBI Taxonomy" id="72520"/>
    <lineage>
        <taxon>Eukaryota</taxon>
        <taxon>Sar</taxon>
        <taxon>Stramenopiles</taxon>
        <taxon>Ochrophyta</taxon>
        <taxon>Eustigmatophyceae</taxon>
        <taxon>Eustigmatales</taxon>
        <taxon>Monodopsidaceae</taxon>
        <taxon>Nannochloropsis</taxon>
    </lineage>
</organism>
<dbReference type="PANTHER" id="PTHR43176">
    <property type="entry name" value="3-HYDROXYISOBUTYRYL-COA HYDROLASE-RELATED"/>
    <property type="match status" value="1"/>
</dbReference>
<dbReference type="InterPro" id="IPR045004">
    <property type="entry name" value="ECH_dom"/>
</dbReference>
<dbReference type="InterPro" id="IPR029045">
    <property type="entry name" value="ClpP/crotonase-like_dom_sf"/>
</dbReference>
<keyword evidence="8" id="KW-1185">Reference proteome</keyword>
<feature type="region of interest" description="Disordered" evidence="4">
    <location>
        <begin position="620"/>
        <end position="644"/>
    </location>
</feature>
<feature type="region of interest" description="Disordered" evidence="4">
    <location>
        <begin position="357"/>
        <end position="388"/>
    </location>
</feature>
<comment type="catalytic activity">
    <reaction evidence="1">
        <text>3-hydroxy-2-methylpropanoyl-CoA + H2O = 3-hydroxy-2-methylpropanoate + CoA + H(+)</text>
        <dbReference type="Rhea" id="RHEA:20888"/>
        <dbReference type="ChEBI" id="CHEBI:11805"/>
        <dbReference type="ChEBI" id="CHEBI:15377"/>
        <dbReference type="ChEBI" id="CHEBI:15378"/>
        <dbReference type="ChEBI" id="CHEBI:57287"/>
        <dbReference type="ChEBI" id="CHEBI:57340"/>
        <dbReference type="EC" id="3.1.2.4"/>
    </reaction>
</comment>
<accession>W7TNR1</accession>
<feature type="domain" description="Enoyl-CoA hydratase/isomerase" evidence="6">
    <location>
        <begin position="388"/>
        <end position="477"/>
    </location>
</feature>
<dbReference type="Proteomes" id="UP000019335">
    <property type="component" value="Unassembled WGS sequence"/>
</dbReference>
<dbReference type="Pfam" id="PF04134">
    <property type="entry name" value="DCC1-like"/>
    <property type="match status" value="1"/>
</dbReference>
<feature type="chain" id="PRO_5004901046" description="3-hydroxyisobutyryl-CoA hydrolase" evidence="5">
    <location>
        <begin position="28"/>
        <end position="831"/>
    </location>
</feature>
<dbReference type="PANTHER" id="PTHR43176:SF3">
    <property type="entry name" value="3-HYDROXYISOBUTYRYL-COA HYDROLASE, MITOCHONDRIAL"/>
    <property type="match status" value="1"/>
</dbReference>
<comment type="caution">
    <text evidence="7">The sequence shown here is derived from an EMBL/GenBank/DDBJ whole genome shotgun (WGS) entry which is preliminary data.</text>
</comment>
<evidence type="ECO:0000256" key="4">
    <source>
        <dbReference type="SAM" id="MobiDB-lite"/>
    </source>
</evidence>
<evidence type="ECO:0000256" key="2">
    <source>
        <dbReference type="ARBA" id="ARBA00011915"/>
    </source>
</evidence>
<dbReference type="Gene3D" id="3.90.226.10">
    <property type="entry name" value="2-enoyl-CoA Hydratase, Chain A, domain 1"/>
    <property type="match status" value="2"/>
</dbReference>
<dbReference type="EMBL" id="AZIL01002196">
    <property type="protein sequence ID" value="EWM22359.1"/>
    <property type="molecule type" value="Genomic_DNA"/>
</dbReference>
<dbReference type="EC" id="3.1.2.4" evidence="2"/>
<reference evidence="7 8" key="1">
    <citation type="journal article" date="2014" name="Mol. Plant">
        <title>Chromosome Scale Genome Assembly and Transcriptome Profiling of Nannochloropsis gaditana in Nitrogen Depletion.</title>
        <authorList>
            <person name="Corteggiani Carpinelli E."/>
            <person name="Telatin A."/>
            <person name="Vitulo N."/>
            <person name="Forcato C."/>
            <person name="D'Angelo M."/>
            <person name="Schiavon R."/>
            <person name="Vezzi A."/>
            <person name="Giacometti G.M."/>
            <person name="Morosinotto T."/>
            <person name="Valle G."/>
        </authorList>
    </citation>
    <scope>NUCLEOTIDE SEQUENCE [LARGE SCALE GENOMIC DNA]</scope>
    <source>
        <strain evidence="7 8">B-31</strain>
    </source>
</reference>
<dbReference type="InterPro" id="IPR007263">
    <property type="entry name" value="DCC1-like"/>
</dbReference>
<keyword evidence="3" id="KW-0378">Hydrolase</keyword>
<evidence type="ECO:0000256" key="5">
    <source>
        <dbReference type="SAM" id="SignalP"/>
    </source>
</evidence>
<dbReference type="AlphaFoldDB" id="W7TNR1"/>
<dbReference type="GO" id="GO:0006574">
    <property type="term" value="P:L-valine catabolic process"/>
    <property type="evidence" value="ECO:0007669"/>
    <property type="project" value="TreeGrafter"/>
</dbReference>
<sequence length="831" mass="90405">MRRQAFHLQLLLVVVLLPSLFLHRAAAFVPFPSPRPTPRINPSAGPRRFSWSAKLSKTSDTIMSTMSSTTCPEAAQHQPHVMVTLHPNGVLELQLNRPKALNALSLSMLHEMKIYVEGALVGKSCGGEGAVKALILTASEDSRAFSAGGDIKEVLAGRLSQDEAIKKGCDPLTYITVEYQVDSLLHKLAAKVPVVAVCDGIVMGGGAGIFQSATFRVVTPTSTFAMPECRIAILPDAGAMSFLFRAPGEVPLYCALTGARLQGRCMQAVGLATHVVESKGIPNLLSLLRTEDPENFTEILTTRQVAEMELGETPIEARRPVIDAVFAHNTVREIYNALVEIRQQEVQEAHAAESASVCRGKDLGGGNTKTEGTEGKESNSGEGRGRNERGESWIETALAALTSECPASHVVTLHAVRTAQCRGLDKWDIDQGLGIEHVANRCLGFRQDFVEGVSTAVGTKKGSKPVWSHSDWEAVERDPEIIKLLQAMTKSKDFWDEINQRTECMHLCGAGDKPAVYPLAREPGVVLDSVGRTATPSCTAHSETGGGRLSLQPKLRQTTEKARTAGKPMKLSGQACNALRLGAVVFCMISFCVQGFITPRPLPLVAPFSSHRGATTFHDSDAYMPSPSPFRAPQSTQHPGQDVDGTYTSTLQDRLFETDSRRVILFDGDCGFCSDVVNLFINFDGDPRGAFRFASLQGEIGQELLTANGLDTEHFNTIVLVDKDEVFTSSDAVLEIADRLKEPFPQLARLAKVLLPHVFRDALYSFVSSNRHLLAGEKDSCRIPRREEGRRDCLGTNPGRVEGKDTGDVHVYIVNSRATSLRRCAKPFVLR</sequence>
<evidence type="ECO:0000256" key="1">
    <source>
        <dbReference type="ARBA" id="ARBA00001709"/>
    </source>
</evidence>
<evidence type="ECO:0000313" key="7">
    <source>
        <dbReference type="EMBL" id="EWM22359.1"/>
    </source>
</evidence>
<evidence type="ECO:0000259" key="6">
    <source>
        <dbReference type="Pfam" id="PF16113"/>
    </source>
</evidence>
<feature type="domain" description="Enoyl-CoA hydratase/isomerase" evidence="6">
    <location>
        <begin position="93"/>
        <end position="349"/>
    </location>
</feature>
<protein>
    <recommendedName>
        <fullName evidence="2">3-hydroxyisobutyryl-CoA hydrolase</fullName>
        <ecNumber evidence="2">3.1.2.4</ecNumber>
    </recommendedName>
</protein>
<dbReference type="InterPro" id="IPR032259">
    <property type="entry name" value="HIBYL-CoA-H"/>
</dbReference>
<dbReference type="SUPFAM" id="SSF52096">
    <property type="entry name" value="ClpP/crotonase"/>
    <property type="match status" value="1"/>
</dbReference>
<dbReference type="OrthoDB" id="1737613at2759"/>
<feature type="compositionally biased region" description="Basic and acidic residues" evidence="4">
    <location>
        <begin position="371"/>
        <end position="388"/>
    </location>
</feature>